<keyword evidence="7" id="KW-0676">Redox-active center</keyword>
<dbReference type="Proteomes" id="UP001165069">
    <property type="component" value="Unassembled WGS sequence"/>
</dbReference>
<feature type="signal peptide" evidence="12">
    <location>
        <begin position="1"/>
        <end position="20"/>
    </location>
</feature>
<comment type="catalytic activity">
    <reaction evidence="11">
        <text>a hydroperoxide + [thioredoxin]-dithiol = an alcohol + [thioredoxin]-disulfide + H2O</text>
        <dbReference type="Rhea" id="RHEA:62620"/>
        <dbReference type="Rhea" id="RHEA-COMP:10698"/>
        <dbReference type="Rhea" id="RHEA-COMP:10700"/>
        <dbReference type="ChEBI" id="CHEBI:15377"/>
        <dbReference type="ChEBI" id="CHEBI:29950"/>
        <dbReference type="ChEBI" id="CHEBI:30879"/>
        <dbReference type="ChEBI" id="CHEBI:35924"/>
        <dbReference type="ChEBI" id="CHEBI:50058"/>
        <dbReference type="EC" id="1.11.1.24"/>
    </reaction>
</comment>
<reference evidence="14 15" key="1">
    <citation type="journal article" date="2023" name="Antonie Van Leeuwenhoek">
        <title>Mesoterricola silvestris gen. nov., sp. nov., Mesoterricola sediminis sp. nov., Geothrix oryzae sp. nov., Geothrix edaphica sp. nov., Geothrix rubra sp. nov., and Geothrix limicola sp. nov., six novel members of Acidobacteriota isolated from soils.</title>
        <authorList>
            <person name="Itoh H."/>
            <person name="Sugisawa Y."/>
            <person name="Mise K."/>
            <person name="Xu Z."/>
            <person name="Kuniyasu M."/>
            <person name="Ushijima N."/>
            <person name="Kawano K."/>
            <person name="Kobayashi E."/>
            <person name="Shiratori Y."/>
            <person name="Masuda Y."/>
            <person name="Senoo K."/>
        </authorList>
    </citation>
    <scope>NUCLEOTIDE SEQUENCE [LARGE SCALE GENOMIC DNA]</scope>
    <source>
        <strain evidence="14 15">Red804</strain>
    </source>
</reference>
<accession>A0ABQ5QJT5</accession>
<dbReference type="PANTHER" id="PTHR42801:SF4">
    <property type="entry name" value="AHPC_TSA FAMILY PROTEIN"/>
    <property type="match status" value="1"/>
</dbReference>
<dbReference type="EC" id="1.11.1.24" evidence="2"/>
<evidence type="ECO:0000256" key="7">
    <source>
        <dbReference type="ARBA" id="ARBA00023284"/>
    </source>
</evidence>
<proteinExistence type="inferred from homology"/>
<comment type="function">
    <text evidence="1">Thiol-specific peroxidase that catalyzes the reduction of hydrogen peroxide and organic hydroperoxides to water and alcohols, respectively. Plays a role in cell protection against oxidative stress by detoxifying peroxides and as sensor of hydrogen peroxide-mediated signaling events.</text>
</comment>
<dbReference type="InterPro" id="IPR050924">
    <property type="entry name" value="Peroxiredoxin_BCP/PrxQ"/>
</dbReference>
<evidence type="ECO:0000256" key="9">
    <source>
        <dbReference type="ARBA" id="ARBA00038489"/>
    </source>
</evidence>
<evidence type="ECO:0000259" key="13">
    <source>
        <dbReference type="PROSITE" id="PS51352"/>
    </source>
</evidence>
<keyword evidence="5" id="KW-0560">Oxidoreductase</keyword>
<dbReference type="Pfam" id="PF00578">
    <property type="entry name" value="AhpC-TSA"/>
    <property type="match status" value="1"/>
</dbReference>
<dbReference type="InterPro" id="IPR013766">
    <property type="entry name" value="Thioredoxin_domain"/>
</dbReference>
<evidence type="ECO:0000256" key="8">
    <source>
        <dbReference type="ARBA" id="ARBA00032824"/>
    </source>
</evidence>
<dbReference type="InterPro" id="IPR036249">
    <property type="entry name" value="Thioredoxin-like_sf"/>
</dbReference>
<name>A0ABQ5QJT5_9BACT</name>
<evidence type="ECO:0000256" key="1">
    <source>
        <dbReference type="ARBA" id="ARBA00003330"/>
    </source>
</evidence>
<evidence type="ECO:0000256" key="2">
    <source>
        <dbReference type="ARBA" id="ARBA00013017"/>
    </source>
</evidence>
<dbReference type="CDD" id="cd03017">
    <property type="entry name" value="PRX_BCP"/>
    <property type="match status" value="1"/>
</dbReference>
<sequence>MDRKWRVSMGIFAMLGLASAADIKEGMKAPAFEAQDQNGITVRLADYQGKANVVLYFYPKDDTPGCTAQACSLRDGFAAIKAAGAVILGVSADTTQSHRAFAEKFHLPFSILADPDKRIIEAYGVKMPLVGFAKRVTFLIDRQGLVRKVITDTRTKDHDQQVLALLKGMS</sequence>
<dbReference type="SUPFAM" id="SSF52833">
    <property type="entry name" value="Thioredoxin-like"/>
    <property type="match status" value="1"/>
</dbReference>
<evidence type="ECO:0000313" key="15">
    <source>
        <dbReference type="Proteomes" id="UP001165069"/>
    </source>
</evidence>
<feature type="domain" description="Thioredoxin" evidence="13">
    <location>
        <begin position="23"/>
        <end position="170"/>
    </location>
</feature>
<evidence type="ECO:0000256" key="3">
    <source>
        <dbReference type="ARBA" id="ARBA00022559"/>
    </source>
</evidence>
<evidence type="ECO:0000256" key="6">
    <source>
        <dbReference type="ARBA" id="ARBA00023157"/>
    </source>
</evidence>
<dbReference type="PROSITE" id="PS51352">
    <property type="entry name" value="THIOREDOXIN_2"/>
    <property type="match status" value="1"/>
</dbReference>
<keyword evidence="3" id="KW-0575">Peroxidase</keyword>
<evidence type="ECO:0000256" key="5">
    <source>
        <dbReference type="ARBA" id="ARBA00023002"/>
    </source>
</evidence>
<keyword evidence="4" id="KW-0049">Antioxidant</keyword>
<protein>
    <recommendedName>
        <fullName evidence="2">thioredoxin-dependent peroxiredoxin</fullName>
        <ecNumber evidence="2">1.11.1.24</ecNumber>
    </recommendedName>
    <alternativeName>
        <fullName evidence="8">Thioredoxin peroxidase</fullName>
    </alternativeName>
    <alternativeName>
        <fullName evidence="10">Thioredoxin-dependent peroxiredoxin Bcp</fullName>
    </alternativeName>
</protein>
<keyword evidence="12" id="KW-0732">Signal</keyword>
<gene>
    <name evidence="14" type="ORF">GETHLI_31330</name>
</gene>
<evidence type="ECO:0000313" key="14">
    <source>
        <dbReference type="EMBL" id="GLH74631.1"/>
    </source>
</evidence>
<evidence type="ECO:0000256" key="4">
    <source>
        <dbReference type="ARBA" id="ARBA00022862"/>
    </source>
</evidence>
<dbReference type="InterPro" id="IPR000866">
    <property type="entry name" value="AhpC/TSA"/>
</dbReference>
<organism evidence="14 15">
    <name type="scientific">Geothrix limicola</name>
    <dbReference type="NCBI Taxonomy" id="2927978"/>
    <lineage>
        <taxon>Bacteria</taxon>
        <taxon>Pseudomonadati</taxon>
        <taxon>Acidobacteriota</taxon>
        <taxon>Holophagae</taxon>
        <taxon>Holophagales</taxon>
        <taxon>Holophagaceae</taxon>
        <taxon>Geothrix</taxon>
    </lineage>
</organism>
<evidence type="ECO:0000256" key="11">
    <source>
        <dbReference type="ARBA" id="ARBA00049091"/>
    </source>
</evidence>
<evidence type="ECO:0000256" key="12">
    <source>
        <dbReference type="SAM" id="SignalP"/>
    </source>
</evidence>
<keyword evidence="15" id="KW-1185">Reference proteome</keyword>
<dbReference type="Gene3D" id="3.40.30.10">
    <property type="entry name" value="Glutaredoxin"/>
    <property type="match status" value="1"/>
</dbReference>
<feature type="chain" id="PRO_5046537295" description="thioredoxin-dependent peroxiredoxin" evidence="12">
    <location>
        <begin position="21"/>
        <end position="170"/>
    </location>
</feature>
<keyword evidence="6" id="KW-1015">Disulfide bond</keyword>
<evidence type="ECO:0000256" key="10">
    <source>
        <dbReference type="ARBA" id="ARBA00042639"/>
    </source>
</evidence>
<dbReference type="EMBL" id="BSDE01000007">
    <property type="protein sequence ID" value="GLH74631.1"/>
    <property type="molecule type" value="Genomic_DNA"/>
</dbReference>
<comment type="caution">
    <text evidence="14">The sequence shown here is derived from an EMBL/GenBank/DDBJ whole genome shotgun (WGS) entry which is preliminary data.</text>
</comment>
<comment type="similarity">
    <text evidence="9">Belongs to the peroxiredoxin family. BCP/PrxQ subfamily.</text>
</comment>
<dbReference type="PANTHER" id="PTHR42801">
    <property type="entry name" value="THIOREDOXIN-DEPENDENT PEROXIDE REDUCTASE"/>
    <property type="match status" value="1"/>
</dbReference>